<evidence type="ECO:0000259" key="5">
    <source>
        <dbReference type="PROSITE" id="PS51722"/>
    </source>
</evidence>
<dbReference type="InterPro" id="IPR003593">
    <property type="entry name" value="AAA+_ATPase"/>
</dbReference>
<dbReference type="SMART" id="SM00889">
    <property type="entry name" value="EFG_IV"/>
    <property type="match status" value="1"/>
</dbReference>
<dbReference type="NCBIfam" id="TIGR00231">
    <property type="entry name" value="small_GTP"/>
    <property type="match status" value="1"/>
</dbReference>
<dbReference type="STRING" id="1895771.BGO89_01410"/>
<dbReference type="InterPro" id="IPR027417">
    <property type="entry name" value="P-loop_NTPase"/>
</dbReference>
<dbReference type="CDD" id="cd01434">
    <property type="entry name" value="EFG_mtEFG1_IV"/>
    <property type="match status" value="1"/>
</dbReference>
<feature type="domain" description="Tr-type G" evidence="5">
    <location>
        <begin position="7"/>
        <end position="280"/>
    </location>
</feature>
<dbReference type="Pfam" id="PF00009">
    <property type="entry name" value="GTP_EFTU"/>
    <property type="match status" value="1"/>
</dbReference>
<dbReference type="InterPro" id="IPR014721">
    <property type="entry name" value="Ribsml_uS5_D2-typ_fold_subgr"/>
</dbReference>
<dbReference type="GO" id="GO:0005525">
    <property type="term" value="F:GTP binding"/>
    <property type="evidence" value="ECO:0007669"/>
    <property type="project" value="UniProtKB-KW"/>
</dbReference>
<dbReference type="Proteomes" id="UP000184233">
    <property type="component" value="Unassembled WGS sequence"/>
</dbReference>
<accession>A0A1M3L6S4</accession>
<dbReference type="SUPFAM" id="SSF54980">
    <property type="entry name" value="EF-G C-terminal domain-like"/>
    <property type="match status" value="2"/>
</dbReference>
<dbReference type="Pfam" id="PF03764">
    <property type="entry name" value="EFG_IV"/>
    <property type="match status" value="2"/>
</dbReference>
<name>A0A1M3L6S4_9BACT</name>
<dbReference type="InterPro" id="IPR035647">
    <property type="entry name" value="EFG_III/V"/>
</dbReference>
<dbReference type="Pfam" id="PF14492">
    <property type="entry name" value="EFG_III"/>
    <property type="match status" value="1"/>
</dbReference>
<dbReference type="PANTHER" id="PTHR43261:SF6">
    <property type="entry name" value="ELONGATION FACTOR G-LIKE PROTEIN"/>
    <property type="match status" value="1"/>
</dbReference>
<evidence type="ECO:0000313" key="6">
    <source>
        <dbReference type="EMBL" id="OJX61265.1"/>
    </source>
</evidence>
<dbReference type="SMART" id="SM00382">
    <property type="entry name" value="AAA"/>
    <property type="match status" value="1"/>
</dbReference>
<dbReference type="NCBIfam" id="NF009381">
    <property type="entry name" value="PRK12740.1-5"/>
    <property type="match status" value="1"/>
</dbReference>
<dbReference type="Gene3D" id="2.40.30.10">
    <property type="entry name" value="Translation factors"/>
    <property type="match status" value="1"/>
</dbReference>
<dbReference type="InterPro" id="IPR053905">
    <property type="entry name" value="EF-G-like_DII"/>
</dbReference>
<dbReference type="Pfam" id="PF00679">
    <property type="entry name" value="EFG_C"/>
    <property type="match status" value="1"/>
</dbReference>
<dbReference type="PROSITE" id="PS51722">
    <property type="entry name" value="G_TR_2"/>
    <property type="match status" value="1"/>
</dbReference>
<dbReference type="FunFam" id="3.30.70.240:FF:000001">
    <property type="entry name" value="Elongation factor G"/>
    <property type="match status" value="1"/>
</dbReference>
<dbReference type="Gene3D" id="3.30.70.870">
    <property type="entry name" value="Elongation Factor G (Translational Gtpase), domain 3"/>
    <property type="match status" value="1"/>
</dbReference>
<dbReference type="InterPro" id="IPR005517">
    <property type="entry name" value="Transl_elong_EFG/EF2_IV"/>
</dbReference>
<evidence type="ECO:0000256" key="1">
    <source>
        <dbReference type="ARBA" id="ARBA00017872"/>
    </source>
</evidence>
<dbReference type="SUPFAM" id="SSF54211">
    <property type="entry name" value="Ribosomal protein S5 domain 2-like"/>
    <property type="match status" value="1"/>
</dbReference>
<dbReference type="PRINTS" id="PR00315">
    <property type="entry name" value="ELONGATNFCT"/>
</dbReference>
<sequence length="710" mass="79647">MKIYDAHHIRNVALLGHAGSGKTTLAESMLYESGEITRRGSVEEHNTASDVHDIEHERGSSVFGTPLFAEWRDYKINIIDTPGYVDYVGEVISALRVVDTGIMVLSAHHGVEVGTETIWKYTRQFGTPVIFVVNKIDHDQSDFDRTVEQAKERFGREVTVVQYPLNEGVGCSTIIDVLKMTAYVFPPDGGKPEKRPIPDSERERAARLHNELIEIVAENDETLMEHYLAKGELDEEEMRHGLTTTIIKRQIFPLFCTSAKHNMGAGRLMSFIDVVVPAPVEMPPIQTSGGEELAADPKGRTCIFVYKAMSEQNIGDMSFFRVYSGTIRPGMDLVNEQTGVTERLGQVYVVNGRKRHDVTELQAGDIGAVVKLKNTHVNNTLHEKGFNLVLPGIEFPSPKVRTAVVSARKGEEDKMALALHHLHEEDPTLIVEHSTELKQLLLHGQGEMHLSTARWRLQHRFKIDVGFEQPRVPYRETIHRAVESVYRHKKQSGGAGQFAEVHMRVEPYYESMPDPQGLTVRGTEVNELPWGGKLVFLNCIVGGVIDQRFLPAIMKGVMEKMSEGPVTGSHVRDVRVSVYDGKMHPVDSNEAAFRTAGRMAFRDAFIKADPQLLEPVYDVEVTMPEEHTGDVMSDLPIRRAIITGIETDGHYQIIRARMPLAELDRYATTLRSMTAGRAAYSAAFAEYAQVPAQIQQKLHQDYLQHAQEEE</sequence>
<dbReference type="Pfam" id="PF22042">
    <property type="entry name" value="EF-G_D2"/>
    <property type="match status" value="1"/>
</dbReference>
<evidence type="ECO:0000256" key="2">
    <source>
        <dbReference type="ARBA" id="ARBA00022741"/>
    </source>
</evidence>
<dbReference type="SUPFAM" id="SSF52540">
    <property type="entry name" value="P-loop containing nucleoside triphosphate hydrolases"/>
    <property type="match status" value="1"/>
</dbReference>
<dbReference type="Gene3D" id="3.30.70.240">
    <property type="match status" value="1"/>
</dbReference>
<dbReference type="Gene3D" id="3.30.230.10">
    <property type="match status" value="1"/>
</dbReference>
<dbReference type="SMART" id="SM00838">
    <property type="entry name" value="EFG_C"/>
    <property type="match status" value="1"/>
</dbReference>
<keyword evidence="3" id="KW-0342">GTP-binding</keyword>
<keyword evidence="6" id="KW-0251">Elongation factor</keyword>
<protein>
    <recommendedName>
        <fullName evidence="1">Elongation factor G</fullName>
    </recommendedName>
</protein>
<dbReference type="SUPFAM" id="SSF50447">
    <property type="entry name" value="Translation proteins"/>
    <property type="match status" value="1"/>
</dbReference>
<dbReference type="InterPro" id="IPR005225">
    <property type="entry name" value="Small_GTP-bd"/>
</dbReference>
<gene>
    <name evidence="6" type="ORF">BGO89_01410</name>
</gene>
<dbReference type="CDD" id="cd04088">
    <property type="entry name" value="EFG_mtEFG_II"/>
    <property type="match status" value="1"/>
</dbReference>
<comment type="function">
    <text evidence="4">Catalyzes the GTP-dependent ribosomal translocation step during translation elongation. During this step, the ribosome changes from the pre-translocational (PRE) to the post-translocational (POST) state as the newly formed A-site-bound peptidyl-tRNA and P-site-bound deacylated tRNA move to the P and E sites, respectively. Catalyzes the coordinated movement of the two tRNA molecules, the mRNA and conformational changes in the ribosome.</text>
</comment>
<dbReference type="InterPro" id="IPR000795">
    <property type="entry name" value="T_Tr_GTP-bd_dom"/>
</dbReference>
<dbReference type="InterPro" id="IPR009000">
    <property type="entry name" value="Transl_B-barrel_sf"/>
</dbReference>
<dbReference type="InterPro" id="IPR041095">
    <property type="entry name" value="EFG_II"/>
</dbReference>
<dbReference type="GO" id="GO:0003924">
    <property type="term" value="F:GTPase activity"/>
    <property type="evidence" value="ECO:0007669"/>
    <property type="project" value="InterPro"/>
</dbReference>
<keyword evidence="6" id="KW-0648">Protein biosynthesis</keyword>
<dbReference type="Gene3D" id="3.40.50.300">
    <property type="entry name" value="P-loop containing nucleotide triphosphate hydrolases"/>
    <property type="match status" value="1"/>
</dbReference>
<reference evidence="6 7" key="1">
    <citation type="submission" date="2016-09" db="EMBL/GenBank/DDBJ databases">
        <title>Genome-resolved meta-omics ties microbial dynamics to process performance in biotechnology for thiocyanate degradation.</title>
        <authorList>
            <person name="Kantor R.S."/>
            <person name="Huddy R.J."/>
            <person name="Iyer R."/>
            <person name="Thomas B.C."/>
            <person name="Brown C.T."/>
            <person name="Anantharaman K."/>
            <person name="Tringe S."/>
            <person name="Hettich R.L."/>
            <person name="Harrison S.T."/>
            <person name="Banfield J.F."/>
        </authorList>
    </citation>
    <scope>NUCLEOTIDE SEQUENCE [LARGE SCALE GENOMIC DNA]</scope>
    <source>
        <strain evidence="6">59-99</strain>
    </source>
</reference>
<proteinExistence type="predicted"/>
<dbReference type="PANTHER" id="PTHR43261">
    <property type="entry name" value="TRANSLATION ELONGATION FACTOR G-RELATED"/>
    <property type="match status" value="1"/>
</dbReference>
<dbReference type="CDD" id="cd03713">
    <property type="entry name" value="EFG_mtEFG_C"/>
    <property type="match status" value="1"/>
</dbReference>
<evidence type="ECO:0000313" key="7">
    <source>
        <dbReference type="Proteomes" id="UP000184233"/>
    </source>
</evidence>
<dbReference type="InterPro" id="IPR020568">
    <property type="entry name" value="Ribosomal_Su5_D2-typ_SF"/>
</dbReference>
<dbReference type="EMBL" id="MKVH01000002">
    <property type="protein sequence ID" value="OJX61265.1"/>
    <property type="molecule type" value="Genomic_DNA"/>
</dbReference>
<organism evidence="6 7">
    <name type="scientific">Candidatus Kapaibacterium thiocyanatum</name>
    <dbReference type="NCBI Taxonomy" id="1895771"/>
    <lineage>
        <taxon>Bacteria</taxon>
        <taxon>Pseudomonadati</taxon>
        <taxon>Candidatus Kapaibacteriota</taxon>
        <taxon>Candidatus Kapaibacteriia</taxon>
        <taxon>Candidatus Kapaibacteriales</taxon>
        <taxon>Candidatus Kapaibacteriaceae</taxon>
        <taxon>Candidatus Kapaibacterium</taxon>
    </lineage>
</organism>
<keyword evidence="2" id="KW-0547">Nucleotide-binding</keyword>
<dbReference type="InterPro" id="IPR035649">
    <property type="entry name" value="EFG_V"/>
</dbReference>
<comment type="caution">
    <text evidence="6">The sequence shown here is derived from an EMBL/GenBank/DDBJ whole genome shotgun (WGS) entry which is preliminary data.</text>
</comment>
<dbReference type="CDD" id="cd04170">
    <property type="entry name" value="EF-G_bact"/>
    <property type="match status" value="1"/>
</dbReference>
<dbReference type="InterPro" id="IPR047872">
    <property type="entry name" value="EFG_IV"/>
</dbReference>
<dbReference type="InterPro" id="IPR000640">
    <property type="entry name" value="EFG_V-like"/>
</dbReference>
<evidence type="ECO:0000256" key="4">
    <source>
        <dbReference type="ARBA" id="ARBA00024731"/>
    </source>
</evidence>
<dbReference type="GO" id="GO:0003746">
    <property type="term" value="F:translation elongation factor activity"/>
    <property type="evidence" value="ECO:0007669"/>
    <property type="project" value="UniProtKB-KW"/>
</dbReference>
<dbReference type="AlphaFoldDB" id="A0A1M3L6S4"/>
<evidence type="ECO:0000256" key="3">
    <source>
        <dbReference type="ARBA" id="ARBA00023134"/>
    </source>
</evidence>
<dbReference type="GO" id="GO:0032790">
    <property type="term" value="P:ribosome disassembly"/>
    <property type="evidence" value="ECO:0007669"/>
    <property type="project" value="TreeGrafter"/>
</dbReference>